<dbReference type="RefSeq" id="XP_008620135.1">
    <property type="nucleotide sequence ID" value="XM_008621913.1"/>
</dbReference>
<dbReference type="InterPro" id="IPR027417">
    <property type="entry name" value="P-loop_NTPase"/>
</dbReference>
<keyword evidence="1" id="KW-0472">Membrane</keyword>
<dbReference type="OrthoDB" id="426718at2759"/>
<keyword evidence="4" id="KW-1185">Reference proteome</keyword>
<organism evidence="3 4">
    <name type="scientific">Saprolegnia diclina (strain VS20)</name>
    <dbReference type="NCBI Taxonomy" id="1156394"/>
    <lineage>
        <taxon>Eukaryota</taxon>
        <taxon>Sar</taxon>
        <taxon>Stramenopiles</taxon>
        <taxon>Oomycota</taxon>
        <taxon>Saprolegniomycetes</taxon>
        <taxon>Saprolegniales</taxon>
        <taxon>Saprolegniaceae</taxon>
        <taxon>Saprolegnia</taxon>
    </lineage>
</organism>
<dbReference type="OMA" id="KIRCIVA"/>
<dbReference type="EMBL" id="JH767231">
    <property type="protein sequence ID" value="EQC26450.1"/>
    <property type="molecule type" value="Genomic_DNA"/>
</dbReference>
<dbReference type="GeneID" id="19956458"/>
<keyword evidence="1" id="KW-0812">Transmembrane</keyword>
<dbReference type="Proteomes" id="UP000030762">
    <property type="component" value="Unassembled WGS sequence"/>
</dbReference>
<name>T0PZF3_SAPDV</name>
<dbReference type="Pfam" id="PF01764">
    <property type="entry name" value="Lipase_3"/>
    <property type="match status" value="1"/>
</dbReference>
<proteinExistence type="predicted"/>
<dbReference type="Gene3D" id="3.40.50.1820">
    <property type="entry name" value="alpha/beta hydrolase"/>
    <property type="match status" value="1"/>
</dbReference>
<evidence type="ECO:0000256" key="1">
    <source>
        <dbReference type="SAM" id="Phobius"/>
    </source>
</evidence>
<dbReference type="SUPFAM" id="SSF53474">
    <property type="entry name" value="alpha/beta-Hydrolases"/>
    <property type="match status" value="1"/>
</dbReference>
<feature type="domain" description="Fungal lipase-type" evidence="2">
    <location>
        <begin position="145"/>
        <end position="217"/>
    </location>
</feature>
<dbReference type="InParanoid" id="T0PZF3"/>
<dbReference type="VEuPathDB" id="FungiDB:SDRG_15731"/>
<dbReference type="InterPro" id="IPR029058">
    <property type="entry name" value="AB_hydrolase_fold"/>
</dbReference>
<dbReference type="InterPro" id="IPR002921">
    <property type="entry name" value="Fungal_lipase-type"/>
</dbReference>
<evidence type="ECO:0000313" key="3">
    <source>
        <dbReference type="EMBL" id="EQC26450.1"/>
    </source>
</evidence>
<protein>
    <recommendedName>
        <fullName evidence="2">Fungal lipase-type domain-containing protein</fullName>
    </recommendedName>
</protein>
<keyword evidence="1" id="KW-1133">Transmembrane helix</keyword>
<evidence type="ECO:0000259" key="2">
    <source>
        <dbReference type="Pfam" id="PF01764"/>
    </source>
</evidence>
<reference evidence="3 4" key="1">
    <citation type="submission" date="2012-04" db="EMBL/GenBank/DDBJ databases">
        <title>The Genome Sequence of Saprolegnia declina VS20.</title>
        <authorList>
            <consortium name="The Broad Institute Genome Sequencing Platform"/>
            <person name="Russ C."/>
            <person name="Nusbaum C."/>
            <person name="Tyler B."/>
            <person name="van West P."/>
            <person name="Dieguez-Uribeondo J."/>
            <person name="de Bruijn I."/>
            <person name="Tripathy S."/>
            <person name="Jiang R."/>
            <person name="Young S.K."/>
            <person name="Zeng Q."/>
            <person name="Gargeya S."/>
            <person name="Fitzgerald M."/>
            <person name="Haas B."/>
            <person name="Abouelleil A."/>
            <person name="Alvarado L."/>
            <person name="Arachchi H.M."/>
            <person name="Berlin A."/>
            <person name="Chapman S.B."/>
            <person name="Goldberg J."/>
            <person name="Griggs A."/>
            <person name="Gujja S."/>
            <person name="Hansen M."/>
            <person name="Howarth C."/>
            <person name="Imamovic A."/>
            <person name="Larimer J."/>
            <person name="McCowen C."/>
            <person name="Montmayeur A."/>
            <person name="Murphy C."/>
            <person name="Neiman D."/>
            <person name="Pearson M."/>
            <person name="Priest M."/>
            <person name="Roberts A."/>
            <person name="Saif S."/>
            <person name="Shea T."/>
            <person name="Sisk P."/>
            <person name="Sykes S."/>
            <person name="Wortman J."/>
            <person name="Nusbaum C."/>
            <person name="Birren B."/>
        </authorList>
    </citation>
    <scope>NUCLEOTIDE SEQUENCE [LARGE SCALE GENOMIC DNA]</scope>
    <source>
        <strain evidence="3 4">VS20</strain>
    </source>
</reference>
<dbReference type="AlphaFoldDB" id="T0PZF3"/>
<sequence>MAPAANEPTPSRDVITDFEFNAALNYCVLSYETRKTGETYDAFKTSVTNKHATMVSNLGVKTDQPPYIEFDDDKIRCIVANIGTVVYICVTGSCTAYDHVTNCAVAGTRIVQGQEGDAPAGFNIEARELGIGRLAREILRDDDVEKVILCGHSRGGAVAHVAHYSLLLNPNYDNFPKHKVTSVAFGSTPFLKSQKPLVAGDRFLTYYTDTDIVPALFSSATAIADRVQEMNATLVQLLQWSTGIDVQNVRATAAEHANLVLSEYLYFGNWIHLRANEKDTTAEEHTDAVAHFQGDGFKAGLGAMTSIESMKEAHGIETAYKRFLKPRTVAPTIDAAKTQHVAQVMFRAALACLVSPEMSQDALPLRLNRAIMAAIVLQSFGDPSILKILEAFGDATEAYLLVRRFLERKDKSTTDEMVEKAVKVDMQPWRDLMDRIRAIEPADASATNVDALHTFNETNIGSDLSGLILRTINLLAECFVTGEADGLTKGMLLFGALAIGAAVVSGAGLVTGVAAIAQAGWSLGSVSAMMSLTGASLFEVAMYGGVGALFVSKADAIGQHCGDLADLVNHAKAENFRAASSAYSVHLKKLASDVELKQESRATSTRLLEKQLAAHQLPDDLPLKHRLLLRAFAAVLQTLIDLEESCKGLVFIVLNGNQGVGKSWFIRELNDAKQDARKSTTDPIFLRYAPMADDPTRKVYLVDMPGNNSLSERQVRYTSELHGVGSIGISLVLFDEKPPLLPATDIRNTFNGCDSVLVCLNKVVSSGIDLPTEVEAGAPLVIPAIVNAWRTQFEQDGISFSGTHTKYHLMATEMHGASKAESATMTERQRSRLKEEIEENIDAVRVNGGQTKDDVVEWIRQRVDDIIAARSA</sequence>
<accession>T0PZF3</accession>
<dbReference type="GO" id="GO:0006629">
    <property type="term" value="P:lipid metabolic process"/>
    <property type="evidence" value="ECO:0007669"/>
    <property type="project" value="InterPro"/>
</dbReference>
<gene>
    <name evidence="3" type="ORF">SDRG_15731</name>
</gene>
<feature type="transmembrane region" description="Helical" evidence="1">
    <location>
        <begin position="529"/>
        <end position="551"/>
    </location>
</feature>
<dbReference type="SUPFAM" id="SSF52540">
    <property type="entry name" value="P-loop containing nucleoside triphosphate hydrolases"/>
    <property type="match status" value="1"/>
</dbReference>
<evidence type="ECO:0000313" key="4">
    <source>
        <dbReference type="Proteomes" id="UP000030762"/>
    </source>
</evidence>
<feature type="transmembrane region" description="Helical" evidence="1">
    <location>
        <begin position="491"/>
        <end position="517"/>
    </location>
</feature>